<accession>E8KDQ5</accession>
<dbReference type="Proteomes" id="UP000010304">
    <property type="component" value="Unassembled WGS sequence"/>
</dbReference>
<sequence length="159" mass="18185">MGFLKSSIKSVGTLLLADFLFYGVAQSATPIFYERIDYMKKIRSYTSIWSVEKVLYSINDFRLPFPITFTQMTWFVVSLFAVMILGNLPPLSMIEGAFLKYFGIPVAFTWFMSTKTFDGKKPYGFLKSVIAYALRPKLTYAGKKSNAWQKPATRSHYSS</sequence>
<organism evidence="2 3">
    <name type="scientific">Streptococcus peroris ATCC 700780</name>
    <dbReference type="NCBI Taxonomy" id="888746"/>
    <lineage>
        <taxon>Bacteria</taxon>
        <taxon>Bacillati</taxon>
        <taxon>Bacillota</taxon>
        <taxon>Bacilli</taxon>
        <taxon>Lactobacillales</taxon>
        <taxon>Streptococcaceae</taxon>
        <taxon>Streptococcus</taxon>
    </lineage>
</organism>
<feature type="transmembrane region" description="Helical" evidence="1">
    <location>
        <begin position="12"/>
        <end position="33"/>
    </location>
</feature>
<keyword evidence="1" id="KW-0472">Membrane</keyword>
<reference evidence="2 3" key="1">
    <citation type="submission" date="2010-12" db="EMBL/GenBank/DDBJ databases">
        <authorList>
            <person name="Muzny D."/>
            <person name="Qin X."/>
            <person name="Deng J."/>
            <person name="Jiang H."/>
            <person name="Liu Y."/>
            <person name="Qu J."/>
            <person name="Song X.-Z."/>
            <person name="Zhang L."/>
            <person name="Thornton R."/>
            <person name="Coyle M."/>
            <person name="Francisco L."/>
            <person name="Jackson L."/>
            <person name="Javaid M."/>
            <person name="Korchina V."/>
            <person name="Kovar C."/>
            <person name="Mata R."/>
            <person name="Mathew T."/>
            <person name="Ngo R."/>
            <person name="Nguyen L."/>
            <person name="Nguyen N."/>
            <person name="Okwuonu G."/>
            <person name="Ongeri F."/>
            <person name="Pham C."/>
            <person name="Simmons D."/>
            <person name="Wilczek-Boney K."/>
            <person name="Hale W."/>
            <person name="Jakkamsetti A."/>
            <person name="Pham P."/>
            <person name="Ruth R."/>
            <person name="San Lucas F."/>
            <person name="Warren J."/>
            <person name="Zhang J."/>
            <person name="Zhao Z."/>
            <person name="Zhou C."/>
            <person name="Zhu D."/>
            <person name="Lee S."/>
            <person name="Bess C."/>
            <person name="Blankenburg K."/>
            <person name="Forbes L."/>
            <person name="Fu Q."/>
            <person name="Gubbala S."/>
            <person name="Hirani K."/>
            <person name="Jayaseelan J.C."/>
            <person name="Lara F."/>
            <person name="Munidasa M."/>
            <person name="Palculict T."/>
            <person name="Patil S."/>
            <person name="Pu L.-L."/>
            <person name="Saada N."/>
            <person name="Tang L."/>
            <person name="Weissenberger G."/>
            <person name="Zhu Y."/>
            <person name="Hemphill L."/>
            <person name="Shang Y."/>
            <person name="Youmans B."/>
            <person name="Ayvaz T."/>
            <person name="Ross M."/>
            <person name="Santibanez J."/>
            <person name="Aqrawi P."/>
            <person name="Gross S."/>
            <person name="Joshi V."/>
            <person name="Fowler G."/>
            <person name="Nazareth L."/>
            <person name="Reid J."/>
            <person name="Worley K."/>
            <person name="Petrosino J."/>
            <person name="Highlander S."/>
            <person name="Gibbs R."/>
        </authorList>
    </citation>
    <scope>NUCLEOTIDE SEQUENCE [LARGE SCALE GENOMIC DNA]</scope>
    <source>
        <strain evidence="2 3">ATCC 700780</strain>
    </source>
</reference>
<proteinExistence type="predicted"/>
<name>E8KDQ5_9STRE</name>
<keyword evidence="1" id="KW-1133">Transmembrane helix</keyword>
<dbReference type="EMBL" id="AEVF01000014">
    <property type="protein sequence ID" value="EFX39801.1"/>
    <property type="molecule type" value="Genomic_DNA"/>
</dbReference>
<dbReference type="STRING" id="888746.HMPREF9180_1610"/>
<gene>
    <name evidence="2" type="ORF">HMPREF9180_1610</name>
</gene>
<evidence type="ECO:0008006" key="4">
    <source>
        <dbReference type="Google" id="ProtNLM"/>
    </source>
</evidence>
<dbReference type="HOGENOM" id="CLU_134858_0_0_9"/>
<dbReference type="eggNOG" id="ENOG502Z89W">
    <property type="taxonomic scope" value="Bacteria"/>
</dbReference>
<evidence type="ECO:0000313" key="2">
    <source>
        <dbReference type="EMBL" id="EFX39801.1"/>
    </source>
</evidence>
<keyword evidence="1" id="KW-0812">Transmembrane</keyword>
<feature type="transmembrane region" description="Helical" evidence="1">
    <location>
        <begin position="91"/>
        <end position="111"/>
    </location>
</feature>
<dbReference type="InterPro" id="IPR025608">
    <property type="entry name" value="TcpE"/>
</dbReference>
<evidence type="ECO:0000313" key="3">
    <source>
        <dbReference type="Proteomes" id="UP000010304"/>
    </source>
</evidence>
<comment type="caution">
    <text evidence="2">The sequence shown here is derived from an EMBL/GenBank/DDBJ whole genome shotgun (WGS) entry which is preliminary data.</text>
</comment>
<dbReference type="Pfam" id="PF12648">
    <property type="entry name" value="TcpE"/>
    <property type="match status" value="1"/>
</dbReference>
<keyword evidence="3" id="KW-1185">Reference proteome</keyword>
<evidence type="ECO:0000256" key="1">
    <source>
        <dbReference type="SAM" id="Phobius"/>
    </source>
</evidence>
<dbReference type="AlphaFoldDB" id="E8KDQ5"/>
<feature type="transmembrane region" description="Helical" evidence="1">
    <location>
        <begin position="63"/>
        <end position="85"/>
    </location>
</feature>
<protein>
    <recommendedName>
        <fullName evidence="4">Conjugative transposon membrane protein</fullName>
    </recommendedName>
</protein>